<keyword evidence="3" id="KW-1185">Reference proteome</keyword>
<feature type="region of interest" description="Disordered" evidence="1">
    <location>
        <begin position="37"/>
        <end position="60"/>
    </location>
</feature>
<sequence>MTQPSISEKQYSREPWTWGSRWQRRLQYRLYELFLGASKSSGPSPPARTQGKADFQSGREVRPDQVLPSPMLIICQQTPDYWGLLSLLNIEDT</sequence>
<proteinExistence type="predicted"/>
<dbReference type="EMBL" id="KN125406">
    <property type="protein sequence ID" value="KFO18441.1"/>
    <property type="molecule type" value="Genomic_DNA"/>
</dbReference>
<accession>A0A091D6F7</accession>
<evidence type="ECO:0000256" key="1">
    <source>
        <dbReference type="SAM" id="MobiDB-lite"/>
    </source>
</evidence>
<organism evidence="2 3">
    <name type="scientific">Fukomys damarensis</name>
    <name type="common">Damaraland mole rat</name>
    <name type="synonym">Cryptomys damarensis</name>
    <dbReference type="NCBI Taxonomy" id="885580"/>
    <lineage>
        <taxon>Eukaryota</taxon>
        <taxon>Metazoa</taxon>
        <taxon>Chordata</taxon>
        <taxon>Craniata</taxon>
        <taxon>Vertebrata</taxon>
        <taxon>Euteleostomi</taxon>
        <taxon>Mammalia</taxon>
        <taxon>Eutheria</taxon>
        <taxon>Euarchontoglires</taxon>
        <taxon>Glires</taxon>
        <taxon>Rodentia</taxon>
        <taxon>Hystricomorpha</taxon>
        <taxon>Bathyergidae</taxon>
        <taxon>Fukomys</taxon>
    </lineage>
</organism>
<gene>
    <name evidence="2" type="ORF">H920_20121</name>
</gene>
<evidence type="ECO:0000313" key="3">
    <source>
        <dbReference type="Proteomes" id="UP000028990"/>
    </source>
</evidence>
<reference evidence="2 3" key="1">
    <citation type="submission" date="2013-11" db="EMBL/GenBank/DDBJ databases">
        <title>The Damaraland mole rat (Fukomys damarensis) genome and evolution of African mole rats.</title>
        <authorList>
            <person name="Gladyshev V.N."/>
            <person name="Fang X."/>
        </authorList>
    </citation>
    <scope>NUCLEOTIDE SEQUENCE [LARGE SCALE GENOMIC DNA]</scope>
    <source>
        <tissue evidence="2">Liver</tissue>
    </source>
</reference>
<name>A0A091D6F7_FUKDA</name>
<protein>
    <submittedName>
        <fullName evidence="2">Uncharacterized protein</fullName>
    </submittedName>
</protein>
<dbReference type="AlphaFoldDB" id="A0A091D6F7"/>
<dbReference type="Proteomes" id="UP000028990">
    <property type="component" value="Unassembled WGS sequence"/>
</dbReference>
<evidence type="ECO:0000313" key="2">
    <source>
        <dbReference type="EMBL" id="KFO18441.1"/>
    </source>
</evidence>